<keyword evidence="7 12" id="KW-0997">Cell inner membrane</keyword>
<dbReference type="NCBIfam" id="TIGR03141">
    <property type="entry name" value="cytochro_ccmD"/>
    <property type="match status" value="1"/>
</dbReference>
<protein>
    <recommendedName>
        <fullName evidence="4 12">Heme exporter protein D</fullName>
    </recommendedName>
</protein>
<comment type="similarity">
    <text evidence="3 12">Belongs to the CcmD/CycX/HelD family.</text>
</comment>
<keyword evidence="10 12" id="KW-1133">Transmembrane helix</keyword>
<comment type="subcellular location">
    <subcellularLocation>
        <location evidence="2 12">Cell inner membrane</location>
        <topology evidence="2 12">Single-pass membrane protein</topology>
    </subcellularLocation>
</comment>
<evidence type="ECO:0000256" key="7">
    <source>
        <dbReference type="ARBA" id="ARBA00022519"/>
    </source>
</evidence>
<name>A0ABS6ME14_9GAMM</name>
<keyword evidence="8 12" id="KW-0812">Transmembrane</keyword>
<keyword evidence="11 12" id="KW-0472">Membrane</keyword>
<evidence type="ECO:0000313" key="13">
    <source>
        <dbReference type="EMBL" id="MBV0934552.1"/>
    </source>
</evidence>
<sequence>MSFNSFSEFIAMGGHGIYVWLSYGLGLVILAANWLVPKVSRDRLLTEQKRRLRREEEAR</sequence>
<comment type="function">
    <text evidence="1 12">Required for the export of heme to the periplasm for the biogenesis of c-type cytochromes.</text>
</comment>
<dbReference type="Pfam" id="PF04995">
    <property type="entry name" value="CcmD"/>
    <property type="match status" value="1"/>
</dbReference>
<evidence type="ECO:0000256" key="6">
    <source>
        <dbReference type="ARBA" id="ARBA00022475"/>
    </source>
</evidence>
<dbReference type="RefSeq" id="WP_217335957.1">
    <property type="nucleotide sequence ID" value="NZ_JAHQZT010000027.1"/>
</dbReference>
<reference evidence="13 14" key="1">
    <citation type="submission" date="2021-06" db="EMBL/GenBank/DDBJ databases">
        <title>Bacterium isolated from marine sediment.</title>
        <authorList>
            <person name="Zhu K.-L."/>
            <person name="Du Z.-J."/>
            <person name="Liang Q.-Y."/>
        </authorList>
    </citation>
    <scope>NUCLEOTIDE SEQUENCE [LARGE SCALE GENOMIC DNA]</scope>
    <source>
        <strain evidence="13 14">A346</strain>
    </source>
</reference>
<gene>
    <name evidence="13" type="primary">ccmD</name>
    <name evidence="13" type="ORF">KTN04_14530</name>
</gene>
<comment type="caution">
    <text evidence="13">The sequence shown here is derived from an EMBL/GenBank/DDBJ whole genome shotgun (WGS) entry which is preliminary data.</text>
</comment>
<evidence type="ECO:0000313" key="14">
    <source>
        <dbReference type="Proteomes" id="UP000755551"/>
    </source>
</evidence>
<evidence type="ECO:0000256" key="12">
    <source>
        <dbReference type="RuleBase" id="RU363101"/>
    </source>
</evidence>
<evidence type="ECO:0000256" key="9">
    <source>
        <dbReference type="ARBA" id="ARBA00022748"/>
    </source>
</evidence>
<accession>A0ABS6ME14</accession>
<evidence type="ECO:0000256" key="5">
    <source>
        <dbReference type="ARBA" id="ARBA00022448"/>
    </source>
</evidence>
<evidence type="ECO:0000256" key="11">
    <source>
        <dbReference type="ARBA" id="ARBA00023136"/>
    </source>
</evidence>
<dbReference type="EMBL" id="JAHQZT010000027">
    <property type="protein sequence ID" value="MBV0934552.1"/>
    <property type="molecule type" value="Genomic_DNA"/>
</dbReference>
<keyword evidence="9 12" id="KW-0201">Cytochrome c-type biogenesis</keyword>
<dbReference type="PANTHER" id="PTHR37531">
    <property type="entry name" value="HEME EXPORTER PROTEIN D"/>
    <property type="match status" value="1"/>
</dbReference>
<evidence type="ECO:0000256" key="8">
    <source>
        <dbReference type="ARBA" id="ARBA00022692"/>
    </source>
</evidence>
<keyword evidence="6 12" id="KW-1003">Cell membrane</keyword>
<evidence type="ECO:0000256" key="1">
    <source>
        <dbReference type="ARBA" id="ARBA00002442"/>
    </source>
</evidence>
<feature type="transmembrane region" description="Helical" evidence="12">
    <location>
        <begin position="17"/>
        <end position="36"/>
    </location>
</feature>
<dbReference type="InterPro" id="IPR007078">
    <property type="entry name" value="Haem_export_protD_CcmD"/>
</dbReference>
<dbReference type="PANTHER" id="PTHR37531:SF1">
    <property type="entry name" value="HEME EXPORTER PROTEIN D"/>
    <property type="match status" value="1"/>
</dbReference>
<dbReference type="Proteomes" id="UP000755551">
    <property type="component" value="Unassembled WGS sequence"/>
</dbReference>
<keyword evidence="14" id="KW-1185">Reference proteome</keyword>
<evidence type="ECO:0000256" key="4">
    <source>
        <dbReference type="ARBA" id="ARBA00016461"/>
    </source>
</evidence>
<organism evidence="13 14">
    <name type="scientific">Marinobacterium weihaiense</name>
    <dbReference type="NCBI Taxonomy" id="2851016"/>
    <lineage>
        <taxon>Bacteria</taxon>
        <taxon>Pseudomonadati</taxon>
        <taxon>Pseudomonadota</taxon>
        <taxon>Gammaproteobacteria</taxon>
        <taxon>Oceanospirillales</taxon>
        <taxon>Oceanospirillaceae</taxon>
        <taxon>Marinobacterium</taxon>
    </lineage>
</organism>
<keyword evidence="5 12" id="KW-0813">Transport</keyword>
<dbReference type="InterPro" id="IPR052075">
    <property type="entry name" value="Heme_exporter_D"/>
</dbReference>
<proteinExistence type="inferred from homology"/>
<evidence type="ECO:0000256" key="10">
    <source>
        <dbReference type="ARBA" id="ARBA00022989"/>
    </source>
</evidence>
<evidence type="ECO:0000256" key="2">
    <source>
        <dbReference type="ARBA" id="ARBA00004377"/>
    </source>
</evidence>
<evidence type="ECO:0000256" key="3">
    <source>
        <dbReference type="ARBA" id="ARBA00008741"/>
    </source>
</evidence>